<dbReference type="Gene3D" id="3.40.50.200">
    <property type="entry name" value="Peptidase S8/S53 domain"/>
    <property type="match status" value="2"/>
</dbReference>
<dbReference type="PROSITE" id="PS00138">
    <property type="entry name" value="SUBTILASE_SER"/>
    <property type="match status" value="1"/>
</dbReference>
<feature type="active site" description="Charge relay system" evidence="5 6">
    <location>
        <position position="137"/>
    </location>
</feature>
<dbReference type="AlphaFoldDB" id="A0A017SY93"/>
<dbReference type="InterPro" id="IPR015500">
    <property type="entry name" value="Peptidase_S8_subtilisin-rel"/>
</dbReference>
<evidence type="ECO:0000313" key="11">
    <source>
        <dbReference type="EMBL" id="EYF01933.1"/>
    </source>
</evidence>
<dbReference type="EMBL" id="ASRX01000069">
    <property type="protein sequence ID" value="EYF01933.1"/>
    <property type="molecule type" value="Genomic_DNA"/>
</dbReference>
<dbReference type="PROSITE" id="PS51892">
    <property type="entry name" value="SUBTILASE"/>
    <property type="match status" value="1"/>
</dbReference>
<dbReference type="PROSITE" id="PS00137">
    <property type="entry name" value="SUBTILASE_HIS"/>
    <property type="match status" value="1"/>
</dbReference>
<feature type="domain" description="Peptidase S8/S53" evidence="10">
    <location>
        <begin position="473"/>
        <end position="619"/>
    </location>
</feature>
<dbReference type="Pfam" id="PF00082">
    <property type="entry name" value="Peptidase_S8"/>
    <property type="match status" value="2"/>
</dbReference>
<evidence type="ECO:0000256" key="2">
    <source>
        <dbReference type="ARBA" id="ARBA00022670"/>
    </source>
</evidence>
<keyword evidence="8" id="KW-0472">Membrane</keyword>
<accession>A0A017SY93</accession>
<keyword evidence="2 6" id="KW-0645">Protease</keyword>
<comment type="caution">
    <text evidence="11">The sequence shown here is derived from an EMBL/GenBank/DDBJ whole genome shotgun (WGS) entry which is preliminary data.</text>
</comment>
<evidence type="ECO:0000259" key="10">
    <source>
        <dbReference type="Pfam" id="PF00082"/>
    </source>
</evidence>
<sequence length="831" mass="85865">MRPRSLALLAALLAGSPLALPSAARADMPAELLARALGRPGKRHPMADERGRMSILVPLPRGTDARALGLLPVAPGFGGIALTPSEVLLHASQLGLPMLAGPERLPLLDASGALTGASDYHLRTGHTGQGVVVGVIDTGFDLTHPDLRDENGKSRIRWLLQAGSPRGLHPELEDEYGCTDPRQEACAVLSGEDIDALLAEGDEELSARRAAHGTHVASIAAGNGGPMTGSEPRYVGVAPGAALILAAPSPPGGFKDAHILNATRFVFDRAEAMEMPAVVNLSVGGNFGGHDGTSALEQGLAAMVGEDEPGRVIVVAAGNSGSLYKVEGGGHAGIHTEVHVPPSATVRVPIRTGKAVQGQANVWITFRPGDEVSVGLEGPDGSTWVGLVEPGNVAGAGDDEGEVDAAVSNRVRQGKLAIEGDTNSAAVLWDGSWEAGEIRVLLRGKGDAQLWVTGQAEREDGLSFGLMFSRATRQGTVTIPASHPELLAVGCTVNRLAWTPFGATEPFLVAASFEVDSPCRFSSAGPTPEGVAKPEISAPGAYVAAAMAFSADPREKPGGMFDPDACVGDQLCYVVDDHHGIGSGTSMSAPQVAGAVALLLQRDPGLTQAQVTEILQAGARYPGGSVSDPTQLGPGALDVEGAMQVLDLHHARPVGEPRSPDAARVPADVARSWYVLSSSYARSDPTWPVRGLIELRRSDGTVAEGVEADALEVRVSGGLLLEGPSEVQHGMWSFAVAGPAGVYGTTLTVDVRYAGQSLGVRALPVGADVWAGSGEIAATSGGCTCTAAGDDRGQGRWSVHLLALLASAPLAALVTRRTRRTQMVRETPRRP</sequence>
<name>A0A017SY93_9BACT</name>
<organism evidence="11 12">
    <name type="scientific">Chondromyces apiculatus DSM 436</name>
    <dbReference type="NCBI Taxonomy" id="1192034"/>
    <lineage>
        <taxon>Bacteria</taxon>
        <taxon>Pseudomonadati</taxon>
        <taxon>Myxococcota</taxon>
        <taxon>Polyangia</taxon>
        <taxon>Polyangiales</taxon>
        <taxon>Polyangiaceae</taxon>
        <taxon>Chondromyces</taxon>
    </lineage>
</organism>
<gene>
    <name evidence="11" type="ORF">CAP_7701</name>
</gene>
<dbReference type="PANTHER" id="PTHR43806">
    <property type="entry name" value="PEPTIDASE S8"/>
    <property type="match status" value="1"/>
</dbReference>
<dbReference type="GO" id="GO:0004252">
    <property type="term" value="F:serine-type endopeptidase activity"/>
    <property type="evidence" value="ECO:0007669"/>
    <property type="project" value="UniProtKB-UniRule"/>
</dbReference>
<evidence type="ECO:0000256" key="5">
    <source>
        <dbReference type="PIRSR" id="PIRSR615500-1"/>
    </source>
</evidence>
<feature type="active site" description="Charge relay system" evidence="5 6">
    <location>
        <position position="586"/>
    </location>
</feature>
<dbReference type="GO" id="GO:0006508">
    <property type="term" value="P:proteolysis"/>
    <property type="evidence" value="ECO:0007669"/>
    <property type="project" value="UniProtKB-KW"/>
</dbReference>
<feature type="signal peptide" evidence="9">
    <location>
        <begin position="1"/>
        <end position="19"/>
    </location>
</feature>
<evidence type="ECO:0000256" key="6">
    <source>
        <dbReference type="PROSITE-ProRule" id="PRU01240"/>
    </source>
</evidence>
<evidence type="ECO:0000256" key="9">
    <source>
        <dbReference type="SAM" id="SignalP"/>
    </source>
</evidence>
<protein>
    <recommendedName>
        <fullName evidence="10">Peptidase S8/S53 domain-containing protein</fullName>
    </recommendedName>
</protein>
<dbReference type="InterPro" id="IPR023828">
    <property type="entry name" value="Peptidase_S8_Ser-AS"/>
</dbReference>
<evidence type="ECO:0000256" key="1">
    <source>
        <dbReference type="ARBA" id="ARBA00011073"/>
    </source>
</evidence>
<dbReference type="InterPro" id="IPR036852">
    <property type="entry name" value="Peptidase_S8/S53_dom_sf"/>
</dbReference>
<keyword evidence="12" id="KW-1185">Reference proteome</keyword>
<comment type="similarity">
    <text evidence="1 6 7">Belongs to the peptidase S8 family.</text>
</comment>
<feature type="chain" id="PRO_5001500002" description="Peptidase S8/S53 domain-containing protein" evidence="9">
    <location>
        <begin position="20"/>
        <end position="831"/>
    </location>
</feature>
<feature type="domain" description="Peptidase S8/S53" evidence="10">
    <location>
        <begin position="128"/>
        <end position="330"/>
    </location>
</feature>
<dbReference type="PROSITE" id="PS00136">
    <property type="entry name" value="SUBTILASE_ASP"/>
    <property type="match status" value="1"/>
</dbReference>
<evidence type="ECO:0000256" key="8">
    <source>
        <dbReference type="SAM" id="Phobius"/>
    </source>
</evidence>
<dbReference type="InterPro" id="IPR023827">
    <property type="entry name" value="Peptidase_S8_Asp-AS"/>
</dbReference>
<evidence type="ECO:0000256" key="7">
    <source>
        <dbReference type="RuleBase" id="RU003355"/>
    </source>
</evidence>
<keyword evidence="8" id="KW-0812">Transmembrane</keyword>
<dbReference type="InterPro" id="IPR000209">
    <property type="entry name" value="Peptidase_S8/S53_dom"/>
</dbReference>
<proteinExistence type="inferred from homology"/>
<keyword evidence="4 6" id="KW-0720">Serine protease</keyword>
<evidence type="ECO:0000256" key="4">
    <source>
        <dbReference type="ARBA" id="ARBA00022825"/>
    </source>
</evidence>
<dbReference type="InterPro" id="IPR022398">
    <property type="entry name" value="Peptidase_S8_His-AS"/>
</dbReference>
<dbReference type="STRING" id="1192034.CAP_7701"/>
<dbReference type="Proteomes" id="UP000019678">
    <property type="component" value="Unassembled WGS sequence"/>
</dbReference>
<dbReference type="PANTHER" id="PTHR43806:SF11">
    <property type="entry name" value="CEREVISIN-RELATED"/>
    <property type="match status" value="1"/>
</dbReference>
<dbReference type="InterPro" id="IPR050131">
    <property type="entry name" value="Peptidase_S8_subtilisin-like"/>
</dbReference>
<keyword evidence="9" id="KW-0732">Signal</keyword>
<keyword evidence="8" id="KW-1133">Transmembrane helix</keyword>
<evidence type="ECO:0000256" key="3">
    <source>
        <dbReference type="ARBA" id="ARBA00022801"/>
    </source>
</evidence>
<keyword evidence="3 6" id="KW-0378">Hydrolase</keyword>
<feature type="transmembrane region" description="Helical" evidence="8">
    <location>
        <begin position="797"/>
        <end position="815"/>
    </location>
</feature>
<dbReference type="eggNOG" id="COG1404">
    <property type="taxonomic scope" value="Bacteria"/>
</dbReference>
<dbReference type="SUPFAM" id="SSF52743">
    <property type="entry name" value="Subtilisin-like"/>
    <property type="match status" value="1"/>
</dbReference>
<reference evidence="11 12" key="1">
    <citation type="submission" date="2013-05" db="EMBL/GenBank/DDBJ databases">
        <title>Genome assembly of Chondromyces apiculatus DSM 436.</title>
        <authorList>
            <person name="Sharma G."/>
            <person name="Khatri I."/>
            <person name="Kaur C."/>
            <person name="Mayilraj S."/>
            <person name="Subramanian S."/>
        </authorList>
    </citation>
    <scope>NUCLEOTIDE SEQUENCE [LARGE SCALE GENOMIC DNA]</scope>
    <source>
        <strain evidence="11 12">DSM 436</strain>
    </source>
</reference>
<dbReference type="PRINTS" id="PR00723">
    <property type="entry name" value="SUBTILISIN"/>
</dbReference>
<evidence type="ECO:0000313" key="12">
    <source>
        <dbReference type="Proteomes" id="UP000019678"/>
    </source>
</evidence>
<dbReference type="RefSeq" id="WP_044248538.1">
    <property type="nucleotide sequence ID" value="NZ_ASRX01000069.1"/>
</dbReference>
<feature type="active site" description="Charge relay system" evidence="5 6">
    <location>
        <position position="212"/>
    </location>
</feature>